<dbReference type="Proteomes" id="UP001177140">
    <property type="component" value="Unassembled WGS sequence"/>
</dbReference>
<name>A0AA41UY23_PAPNU</name>
<dbReference type="EMBL" id="JAJJMA010063890">
    <property type="protein sequence ID" value="MCL7027050.1"/>
    <property type="molecule type" value="Genomic_DNA"/>
</dbReference>
<dbReference type="AlphaFoldDB" id="A0AA41UY23"/>
<proteinExistence type="predicted"/>
<evidence type="ECO:0000313" key="2">
    <source>
        <dbReference type="Proteomes" id="UP001177140"/>
    </source>
</evidence>
<sequence length="89" mass="10587">MWLNRFAKVHQLEEDGSTFPSERFDLLPLDRVIERNKTTTFYTAVMGKLTSVSNIVIKPVEDYDQIRDVPMREIVIENQQYVTRFKYTN</sequence>
<reference evidence="1" key="1">
    <citation type="submission" date="2022-03" db="EMBL/GenBank/DDBJ databases">
        <title>A functionally conserved STORR gene fusion in Papaver species that diverged 16.8 million years ago.</title>
        <authorList>
            <person name="Catania T."/>
        </authorList>
    </citation>
    <scope>NUCLEOTIDE SEQUENCE</scope>
    <source>
        <strain evidence="1">S-191538</strain>
    </source>
</reference>
<organism evidence="1 2">
    <name type="scientific">Papaver nudicaule</name>
    <name type="common">Iceland poppy</name>
    <dbReference type="NCBI Taxonomy" id="74823"/>
    <lineage>
        <taxon>Eukaryota</taxon>
        <taxon>Viridiplantae</taxon>
        <taxon>Streptophyta</taxon>
        <taxon>Embryophyta</taxon>
        <taxon>Tracheophyta</taxon>
        <taxon>Spermatophyta</taxon>
        <taxon>Magnoliopsida</taxon>
        <taxon>Ranunculales</taxon>
        <taxon>Papaveraceae</taxon>
        <taxon>Papaveroideae</taxon>
        <taxon>Papaver</taxon>
    </lineage>
</organism>
<keyword evidence="2" id="KW-1185">Reference proteome</keyword>
<protein>
    <submittedName>
        <fullName evidence="1">Uncharacterized protein</fullName>
    </submittedName>
</protein>
<gene>
    <name evidence="1" type="ORF">MKW94_015595</name>
</gene>
<evidence type="ECO:0000313" key="1">
    <source>
        <dbReference type="EMBL" id="MCL7027050.1"/>
    </source>
</evidence>
<comment type="caution">
    <text evidence="1">The sequence shown here is derived from an EMBL/GenBank/DDBJ whole genome shotgun (WGS) entry which is preliminary data.</text>
</comment>
<accession>A0AA41UY23</accession>